<feature type="transmembrane region" description="Helical" evidence="9">
    <location>
        <begin position="65"/>
        <end position="86"/>
    </location>
</feature>
<evidence type="ECO:0000256" key="9">
    <source>
        <dbReference type="RuleBase" id="RU003640"/>
    </source>
</evidence>
<keyword evidence="5 9" id="KW-0812">Transmembrane</keyword>
<evidence type="ECO:0000256" key="8">
    <source>
        <dbReference type="ARBA" id="ARBA00049551"/>
    </source>
</evidence>
<gene>
    <name evidence="10" type="primary">ND3</name>
</gene>
<name>A0A1P8CZ12_PTEPN</name>
<evidence type="ECO:0000256" key="6">
    <source>
        <dbReference type="ARBA" id="ARBA00022989"/>
    </source>
</evidence>
<dbReference type="Gene3D" id="1.20.58.1610">
    <property type="entry name" value="NADH:ubiquinone/plastoquinone oxidoreductase, chain 3"/>
    <property type="match status" value="1"/>
</dbReference>
<dbReference type="InterPro" id="IPR000440">
    <property type="entry name" value="NADH_UbQ/plastoQ_OxRdtase_su3"/>
</dbReference>
<evidence type="ECO:0000256" key="3">
    <source>
        <dbReference type="ARBA" id="ARBA00021007"/>
    </source>
</evidence>
<dbReference type="AlphaFoldDB" id="A0A1P8CZ12"/>
<dbReference type="Pfam" id="PF00507">
    <property type="entry name" value="Oxidored_q4"/>
    <property type="match status" value="1"/>
</dbReference>
<evidence type="ECO:0000256" key="2">
    <source>
        <dbReference type="ARBA" id="ARBA00008472"/>
    </source>
</evidence>
<dbReference type="GO" id="GO:0008137">
    <property type="term" value="F:NADH dehydrogenase (ubiquinone) activity"/>
    <property type="evidence" value="ECO:0007669"/>
    <property type="project" value="UniProtKB-UniRule"/>
</dbReference>
<dbReference type="PANTHER" id="PTHR11058">
    <property type="entry name" value="NADH-UBIQUINONE OXIDOREDUCTASE CHAIN 3"/>
    <property type="match status" value="1"/>
</dbReference>
<comment type="subcellular location">
    <subcellularLocation>
        <location evidence="1">Membrane</location>
    </subcellularLocation>
    <subcellularLocation>
        <location evidence="9">Mitochondrion membrane</location>
        <topology evidence="9">Multi-pass membrane protein</topology>
    </subcellularLocation>
</comment>
<keyword evidence="9" id="KW-0830">Ubiquinone</keyword>
<feature type="transmembrane region" description="Helical" evidence="9">
    <location>
        <begin position="98"/>
        <end position="116"/>
    </location>
</feature>
<keyword evidence="9" id="KW-0679">Respiratory chain</keyword>
<keyword evidence="9" id="KW-0520">NAD</keyword>
<dbReference type="GO" id="GO:0030964">
    <property type="term" value="C:NADH dehydrogenase complex"/>
    <property type="evidence" value="ECO:0007669"/>
    <property type="project" value="TreeGrafter"/>
</dbReference>
<comment type="catalytic activity">
    <reaction evidence="8 9">
        <text>a ubiquinone + NADH + 5 H(+)(in) = a ubiquinol + NAD(+) + 4 H(+)(out)</text>
        <dbReference type="Rhea" id="RHEA:29091"/>
        <dbReference type="Rhea" id="RHEA-COMP:9565"/>
        <dbReference type="Rhea" id="RHEA-COMP:9566"/>
        <dbReference type="ChEBI" id="CHEBI:15378"/>
        <dbReference type="ChEBI" id="CHEBI:16389"/>
        <dbReference type="ChEBI" id="CHEBI:17976"/>
        <dbReference type="ChEBI" id="CHEBI:57540"/>
        <dbReference type="ChEBI" id="CHEBI:57945"/>
        <dbReference type="EC" id="7.1.1.2"/>
    </reaction>
</comment>
<comment type="function">
    <text evidence="9">Core subunit of the mitochondrial membrane respiratory chain NADH dehydrogenase (Complex I) which catalyzes electron transfer from NADH through the respiratory chain, using ubiquinone as an electron acceptor. Essential for the catalytic activity of complex I.</text>
</comment>
<keyword evidence="9" id="KW-1278">Translocase</keyword>
<feature type="transmembrane region" description="Helical" evidence="9">
    <location>
        <begin position="12"/>
        <end position="34"/>
    </location>
</feature>
<dbReference type="PANTHER" id="PTHR11058:SF9">
    <property type="entry name" value="NADH-UBIQUINONE OXIDOREDUCTASE CHAIN 3"/>
    <property type="match status" value="1"/>
</dbReference>
<keyword evidence="9" id="KW-0249">Electron transport</keyword>
<comment type="similarity">
    <text evidence="2 9">Belongs to the complex I subunit 3 family.</text>
</comment>
<sequence>MVLGVVVFPGELVRFFVIGLPLMAALLVGGSVLADYQRTDWAKGSPYECGFDPASGAWEPTPMPFFHLVLIFLLWEGEGLLFIPLVQSVWHSPNWENSASLFVFCVLLLVGLWYEWSEGVLCWNDD</sequence>
<evidence type="ECO:0000313" key="10">
    <source>
        <dbReference type="EMBL" id="APG32424.1"/>
    </source>
</evidence>
<dbReference type="InterPro" id="IPR038430">
    <property type="entry name" value="NDAH_ubi_oxred_su3_sf"/>
</dbReference>
<dbReference type="EC" id="7.1.1.2" evidence="9"/>
<accession>A0A1P8CZ12</accession>
<proteinExistence type="inferred from homology"/>
<keyword evidence="7 9" id="KW-0472">Membrane</keyword>
<organism evidence="10">
    <name type="scientific">Pteria penguin</name>
    <name type="common">Winged pearl oyster</name>
    <name type="synonym">Magnavicula penguin</name>
    <dbReference type="NCBI Taxonomy" id="113549"/>
    <lineage>
        <taxon>Eukaryota</taxon>
        <taxon>Metazoa</taxon>
        <taxon>Spiralia</taxon>
        <taxon>Lophotrochozoa</taxon>
        <taxon>Mollusca</taxon>
        <taxon>Bivalvia</taxon>
        <taxon>Autobranchia</taxon>
        <taxon>Pteriomorphia</taxon>
        <taxon>Pterioida</taxon>
        <taxon>Pterioidea</taxon>
        <taxon>Pteriidae</taxon>
        <taxon>Pteria</taxon>
    </lineage>
</organism>
<evidence type="ECO:0000256" key="5">
    <source>
        <dbReference type="ARBA" id="ARBA00022692"/>
    </source>
</evidence>
<keyword evidence="6 9" id="KW-1133">Transmembrane helix</keyword>
<keyword evidence="9 10" id="KW-0496">Mitochondrion</keyword>
<evidence type="ECO:0000256" key="4">
    <source>
        <dbReference type="ARBA" id="ARBA00022448"/>
    </source>
</evidence>
<keyword evidence="4 9" id="KW-0813">Transport</keyword>
<dbReference type="GO" id="GO:0031966">
    <property type="term" value="C:mitochondrial membrane"/>
    <property type="evidence" value="ECO:0007669"/>
    <property type="project" value="UniProtKB-SubCell"/>
</dbReference>
<evidence type="ECO:0000256" key="7">
    <source>
        <dbReference type="ARBA" id="ARBA00023136"/>
    </source>
</evidence>
<evidence type="ECO:0000256" key="1">
    <source>
        <dbReference type="ARBA" id="ARBA00004370"/>
    </source>
</evidence>
<reference evidence="10" key="1">
    <citation type="submission" date="2016-01" db="EMBL/GenBank/DDBJ databases">
        <authorList>
            <person name="Oliw E.H."/>
        </authorList>
    </citation>
    <scope>NUCLEOTIDE SEQUENCE</scope>
</reference>
<protein>
    <recommendedName>
        <fullName evidence="3 9">NADH-ubiquinone oxidoreductase chain 3</fullName>
        <ecNumber evidence="9">7.1.1.2</ecNumber>
    </recommendedName>
</protein>
<geneLocation type="mitochondrion" evidence="10"/>
<dbReference type="EMBL" id="KU552127">
    <property type="protein sequence ID" value="APG32424.1"/>
    <property type="molecule type" value="Genomic_DNA"/>
</dbReference>